<keyword evidence="2" id="KW-1185">Reference proteome</keyword>
<accession>A0A977TP21</accession>
<dbReference type="InterPro" id="IPR008416">
    <property type="entry name" value="Baculo_VP1054"/>
</dbReference>
<name>A0A977TP21_9BBAC</name>
<evidence type="ECO:0000313" key="1">
    <source>
        <dbReference type="EMBL" id="UXX41927.1"/>
    </source>
</evidence>
<dbReference type="EMBL" id="ON803509">
    <property type="protein sequence ID" value="UXX41927.1"/>
    <property type="molecule type" value="Genomic_DNA"/>
</dbReference>
<dbReference type="Pfam" id="PF05789">
    <property type="entry name" value="Baculo_VP1054"/>
    <property type="match status" value="1"/>
</dbReference>
<reference evidence="1" key="1">
    <citation type="journal article" date="2022" name="Virus Res.">
        <title>Genome analysis of Psilogramma increta granulovirus and its intrapopulation diversity.</title>
        <authorList>
            <person name="Zhang H."/>
            <person name="Li L."/>
            <person name="Chen B."/>
            <person name="Zuo Y."/>
            <person name="Wu W."/>
            <person name="Yuan M."/>
            <person name="Yang K."/>
        </authorList>
    </citation>
    <scope>NUCLEOTIDE SEQUENCE</scope>
    <source>
        <strain evidence="1">GZ</strain>
    </source>
</reference>
<organism evidence="1 2">
    <name type="scientific">Psilogramma increta granulovirus</name>
    <dbReference type="NCBI Taxonomy" id="2953508"/>
    <lineage>
        <taxon>Viruses</taxon>
        <taxon>Viruses incertae sedis</taxon>
        <taxon>Naldaviricetes</taxon>
        <taxon>Lefavirales</taxon>
        <taxon>Baculoviridae</taxon>
        <taxon>Betabaculovirus</taxon>
        <taxon>Betabaculovirus psincretae</taxon>
    </lineage>
</organism>
<sequence>MSCVDTVTVRSNVVYQPIKITQKKQCRHHLNRTNCTLTQTKGPNKSIVYQHFTTLDSRYCSSNGDPYYEWLLDKDVYAHRKLLRFNNAYKTICGVEYQCGGGGDDDECVRDIESAGETNIQLLRFVIRYVHNYLENDRRSLLNGHIKEYISNKNSSNSIDGDEEESKVYVLFNEMYIQCLYSYRQCIILPQEMYCLYKDGVEPIFNCSCFMYNTIPETDYSIVSQDIYKSFLVYNTALTLILQEPNPFNDNTKAISKIIESVGTCSKGEQGSGVKKRYIQVCKLKFGGNVDYYHVMCPPKEMVKLIYRYAKWRFNPKNYARYFELLVNDKHKHEEVLREWDVFLKNFKLYFFP</sequence>
<proteinExistence type="predicted"/>
<evidence type="ECO:0000313" key="2">
    <source>
        <dbReference type="Proteomes" id="UP001265762"/>
    </source>
</evidence>
<protein>
    <submittedName>
        <fullName evidence="1">Vp1054</fullName>
    </submittedName>
</protein>
<dbReference type="Proteomes" id="UP001265762">
    <property type="component" value="Segment"/>
</dbReference>